<dbReference type="InterPro" id="IPR000682">
    <property type="entry name" value="PCMT"/>
</dbReference>
<comment type="caution">
    <text evidence="12">The sequence shown here is derived from an EMBL/GenBank/DDBJ whole genome shotgun (WGS) entry which is preliminary data.</text>
</comment>
<dbReference type="EC" id="2.1.1.77" evidence="3"/>
<organism evidence="12 13">
    <name type="scientific">Streptomyces nanshensis</name>
    <dbReference type="NCBI Taxonomy" id="518642"/>
    <lineage>
        <taxon>Bacteria</taxon>
        <taxon>Bacillati</taxon>
        <taxon>Actinomycetota</taxon>
        <taxon>Actinomycetes</taxon>
        <taxon>Kitasatosporales</taxon>
        <taxon>Streptomycetaceae</taxon>
        <taxon>Streptomyces</taxon>
    </lineage>
</organism>
<evidence type="ECO:0000256" key="4">
    <source>
        <dbReference type="ARBA" id="ARBA00013346"/>
    </source>
</evidence>
<keyword evidence="5" id="KW-0963">Cytoplasm</keyword>
<dbReference type="SUPFAM" id="SSF53335">
    <property type="entry name" value="S-adenosyl-L-methionine-dependent methyltransferases"/>
    <property type="match status" value="1"/>
</dbReference>
<keyword evidence="7 12" id="KW-0808">Transferase</keyword>
<dbReference type="PANTHER" id="PTHR11579:SF0">
    <property type="entry name" value="PROTEIN-L-ISOASPARTATE(D-ASPARTATE) O-METHYLTRANSFERASE"/>
    <property type="match status" value="1"/>
</dbReference>
<evidence type="ECO:0000256" key="5">
    <source>
        <dbReference type="ARBA" id="ARBA00022490"/>
    </source>
</evidence>
<keyword evidence="6 12" id="KW-0489">Methyltransferase</keyword>
<evidence type="ECO:0000256" key="8">
    <source>
        <dbReference type="ARBA" id="ARBA00022691"/>
    </source>
</evidence>
<gene>
    <name evidence="12" type="ORF">AN221_41645</name>
</gene>
<dbReference type="Proteomes" id="UP000175971">
    <property type="component" value="Unassembled WGS sequence"/>
</dbReference>
<dbReference type="InterPro" id="IPR029063">
    <property type="entry name" value="SAM-dependent_MTases_sf"/>
</dbReference>
<sequence length="400" mass="42869">MELIGADEQAAVVPAMGGLLGSVNESLGAPVAPVWEAAFRGVPRHAFLPETVWVGGELEECSRKSDPEGWLRHAYADTAVVTQVNDGKDVGAVGERWASCSASAPSVVFRMLDMLDLRAEHHVLEIGTGTGWNAALLAHRLGADRVTSVEVDPVLAARAEGSLRGVGLDPRVVCGDGAEGYADGGPYDRVIATCSVRAVPPAWIAQTRPGGVILVPWESPWLCYGLLRLTVDGYGGASGFFFPYSAFMLMRGQRTDLRIYRDVVRGSHVPLASVSLLSPWAVAGEDWAAQFAVGLQLPDVWRAWHDDPGVDGVARRLWAATTDAGSWAAVDWDGTVSDRFAVWEHGGRRLWREIEGAYAWWRGAGRPGPGRFGLTIAPDGTHVPWLDTPDRPVPAPVAAG</sequence>
<evidence type="ECO:0000256" key="2">
    <source>
        <dbReference type="ARBA" id="ARBA00005369"/>
    </source>
</evidence>
<keyword evidence="13" id="KW-1185">Reference proteome</keyword>
<accession>A0A1E7LE77</accession>
<dbReference type="Gene3D" id="3.40.50.150">
    <property type="entry name" value="Vaccinia Virus protein VP39"/>
    <property type="match status" value="1"/>
</dbReference>
<evidence type="ECO:0000256" key="10">
    <source>
        <dbReference type="ARBA" id="ARBA00031323"/>
    </source>
</evidence>
<dbReference type="Pfam" id="PF01135">
    <property type="entry name" value="PCMT"/>
    <property type="match status" value="1"/>
</dbReference>
<dbReference type="AlphaFoldDB" id="A0A1E7LE77"/>
<dbReference type="GO" id="GO:0032259">
    <property type="term" value="P:methylation"/>
    <property type="evidence" value="ECO:0007669"/>
    <property type="project" value="UniProtKB-KW"/>
</dbReference>
<evidence type="ECO:0000256" key="11">
    <source>
        <dbReference type="ARBA" id="ARBA00031350"/>
    </source>
</evidence>
<evidence type="ECO:0000256" key="3">
    <source>
        <dbReference type="ARBA" id="ARBA00011890"/>
    </source>
</evidence>
<dbReference type="PANTHER" id="PTHR11579">
    <property type="entry name" value="PROTEIN-L-ISOASPARTATE O-METHYLTRANSFERASE"/>
    <property type="match status" value="1"/>
</dbReference>
<dbReference type="CDD" id="cd02440">
    <property type="entry name" value="AdoMet_MTases"/>
    <property type="match status" value="1"/>
</dbReference>
<evidence type="ECO:0000256" key="1">
    <source>
        <dbReference type="ARBA" id="ARBA00004496"/>
    </source>
</evidence>
<proteinExistence type="inferred from homology"/>
<comment type="similarity">
    <text evidence="2">Belongs to the methyltransferase superfamily. L-isoaspartyl/D-aspartyl protein methyltransferase family.</text>
</comment>
<evidence type="ECO:0000256" key="6">
    <source>
        <dbReference type="ARBA" id="ARBA00022603"/>
    </source>
</evidence>
<evidence type="ECO:0000256" key="7">
    <source>
        <dbReference type="ARBA" id="ARBA00022679"/>
    </source>
</evidence>
<evidence type="ECO:0000313" key="13">
    <source>
        <dbReference type="Proteomes" id="UP000175971"/>
    </source>
</evidence>
<evidence type="ECO:0000256" key="9">
    <source>
        <dbReference type="ARBA" id="ARBA00030757"/>
    </source>
</evidence>
<keyword evidence="8" id="KW-0949">S-adenosyl-L-methionine</keyword>
<reference evidence="12 13" key="1">
    <citation type="journal article" date="2016" name="Front. Microbiol.">
        <title>Comparative Genomics Analysis of Streptomyces Species Reveals Their Adaptation to the Marine Environment and Their Diversity at the Genomic Level.</title>
        <authorList>
            <person name="Tian X."/>
            <person name="Zhang Z."/>
            <person name="Yang T."/>
            <person name="Chen M."/>
            <person name="Li J."/>
            <person name="Chen F."/>
            <person name="Yang J."/>
            <person name="Li W."/>
            <person name="Zhang B."/>
            <person name="Zhang Z."/>
            <person name="Wu J."/>
            <person name="Zhang C."/>
            <person name="Long L."/>
            <person name="Xiao J."/>
        </authorList>
    </citation>
    <scope>NUCLEOTIDE SEQUENCE [LARGE SCALE GENOMIC DNA]</scope>
    <source>
        <strain evidence="12 13">SCSIO M10372</strain>
    </source>
</reference>
<dbReference type="GO" id="GO:0005737">
    <property type="term" value="C:cytoplasm"/>
    <property type="evidence" value="ECO:0007669"/>
    <property type="project" value="UniProtKB-SubCell"/>
</dbReference>
<dbReference type="RefSeq" id="WP_070205125.1">
    <property type="nucleotide sequence ID" value="NZ_LJGZ01000114.1"/>
</dbReference>
<evidence type="ECO:0000313" key="12">
    <source>
        <dbReference type="EMBL" id="OEV14411.1"/>
    </source>
</evidence>
<name>A0A1E7LE77_9ACTN</name>
<dbReference type="OrthoDB" id="5143400at2"/>
<comment type="subcellular location">
    <subcellularLocation>
        <location evidence="1">Cytoplasm</location>
    </subcellularLocation>
</comment>
<dbReference type="PATRIC" id="fig|518642.7.peg.8198"/>
<dbReference type="EMBL" id="LJGZ01000114">
    <property type="protein sequence ID" value="OEV14411.1"/>
    <property type="molecule type" value="Genomic_DNA"/>
</dbReference>
<protein>
    <recommendedName>
        <fullName evidence="4">Protein-L-isoaspartate O-methyltransferase</fullName>
        <ecNumber evidence="3">2.1.1.77</ecNumber>
    </recommendedName>
    <alternativeName>
        <fullName evidence="11">L-isoaspartyl protein carboxyl methyltransferase</fullName>
    </alternativeName>
    <alternativeName>
        <fullName evidence="9">Protein L-isoaspartyl methyltransferase</fullName>
    </alternativeName>
    <alternativeName>
        <fullName evidence="10">Protein-beta-aspartate methyltransferase</fullName>
    </alternativeName>
</protein>
<dbReference type="GO" id="GO:0004719">
    <property type="term" value="F:protein-L-isoaspartate (D-aspartate) O-methyltransferase activity"/>
    <property type="evidence" value="ECO:0007669"/>
    <property type="project" value="UniProtKB-EC"/>
</dbReference>